<dbReference type="Proteomes" id="UP000814140">
    <property type="component" value="Unassembled WGS sequence"/>
</dbReference>
<name>A0ACB8TKP2_9AGAM</name>
<reference evidence="1" key="1">
    <citation type="submission" date="2021-03" db="EMBL/GenBank/DDBJ databases">
        <authorList>
            <consortium name="DOE Joint Genome Institute"/>
            <person name="Ahrendt S."/>
            <person name="Looney B.P."/>
            <person name="Miyauchi S."/>
            <person name="Morin E."/>
            <person name="Drula E."/>
            <person name="Courty P.E."/>
            <person name="Chicoki N."/>
            <person name="Fauchery L."/>
            <person name="Kohler A."/>
            <person name="Kuo A."/>
            <person name="Labutti K."/>
            <person name="Pangilinan J."/>
            <person name="Lipzen A."/>
            <person name="Riley R."/>
            <person name="Andreopoulos W."/>
            <person name="He G."/>
            <person name="Johnson J."/>
            <person name="Barry K.W."/>
            <person name="Grigoriev I.V."/>
            <person name="Nagy L."/>
            <person name="Hibbett D."/>
            <person name="Henrissat B."/>
            <person name="Matheny P.B."/>
            <person name="Labbe J."/>
            <person name="Martin F."/>
        </authorList>
    </citation>
    <scope>NUCLEOTIDE SEQUENCE</scope>
    <source>
        <strain evidence="1">HHB10654</strain>
    </source>
</reference>
<evidence type="ECO:0000313" key="1">
    <source>
        <dbReference type="EMBL" id="KAI0069009.1"/>
    </source>
</evidence>
<sequence>MADDEDDYLSDKYLQLEATAPSQPKTYHDKRKEALKRAQIKNEQNRTKSRRQLELESREEGLSKSLFERANEEQASGSGPGNKALAMMMKMGFKPGQSLGKVEDNPPPKASPPVEKNTAATATQSLEGQEAVEQKKMGHIVQPLPLNEWAGKKGIGLGKRAASPTQLDRLAKLAKVEDEAGKESFRDRARREFEQRRAEGRLAPAQRTCTNLDESAGITFNVLWLNPHSPESFPEGLLDALADAISNGDLVLGPDVPLADRLRAQMRKDALQALSSSLDDADSTEKTAVSQAAPISPEVIEEASQFLQSTPQERLQRVVRYLRDCYSYCFWCGTQYDNVDEMVEQCPGPDEDMHD</sequence>
<keyword evidence="2" id="KW-1185">Reference proteome</keyword>
<evidence type="ECO:0000313" key="2">
    <source>
        <dbReference type="Proteomes" id="UP000814140"/>
    </source>
</evidence>
<organism evidence="1 2">
    <name type="scientific">Artomyces pyxidatus</name>
    <dbReference type="NCBI Taxonomy" id="48021"/>
    <lineage>
        <taxon>Eukaryota</taxon>
        <taxon>Fungi</taxon>
        <taxon>Dikarya</taxon>
        <taxon>Basidiomycota</taxon>
        <taxon>Agaricomycotina</taxon>
        <taxon>Agaricomycetes</taxon>
        <taxon>Russulales</taxon>
        <taxon>Auriscalpiaceae</taxon>
        <taxon>Artomyces</taxon>
    </lineage>
</organism>
<comment type="caution">
    <text evidence="1">The sequence shown here is derived from an EMBL/GenBank/DDBJ whole genome shotgun (WGS) entry which is preliminary data.</text>
</comment>
<reference evidence="1" key="2">
    <citation type="journal article" date="2022" name="New Phytol.">
        <title>Evolutionary transition to the ectomycorrhizal habit in the genomes of a hyperdiverse lineage of mushroom-forming fungi.</title>
        <authorList>
            <person name="Looney B."/>
            <person name="Miyauchi S."/>
            <person name="Morin E."/>
            <person name="Drula E."/>
            <person name="Courty P.E."/>
            <person name="Kohler A."/>
            <person name="Kuo A."/>
            <person name="LaButti K."/>
            <person name="Pangilinan J."/>
            <person name="Lipzen A."/>
            <person name="Riley R."/>
            <person name="Andreopoulos W."/>
            <person name="He G."/>
            <person name="Johnson J."/>
            <person name="Nolan M."/>
            <person name="Tritt A."/>
            <person name="Barry K.W."/>
            <person name="Grigoriev I.V."/>
            <person name="Nagy L.G."/>
            <person name="Hibbett D."/>
            <person name="Henrissat B."/>
            <person name="Matheny P.B."/>
            <person name="Labbe J."/>
            <person name="Martin F.M."/>
        </authorList>
    </citation>
    <scope>NUCLEOTIDE SEQUENCE</scope>
    <source>
        <strain evidence="1">HHB10654</strain>
    </source>
</reference>
<gene>
    <name evidence="1" type="ORF">BV25DRAFT_1792352</name>
</gene>
<proteinExistence type="predicted"/>
<dbReference type="EMBL" id="MU277187">
    <property type="protein sequence ID" value="KAI0069009.1"/>
    <property type="molecule type" value="Genomic_DNA"/>
</dbReference>
<protein>
    <submittedName>
        <fullName evidence="1">Uncharacterized protein</fullName>
    </submittedName>
</protein>
<accession>A0ACB8TKP2</accession>